<dbReference type="Pfam" id="PF00564">
    <property type="entry name" value="PB1"/>
    <property type="match status" value="1"/>
</dbReference>
<keyword evidence="1" id="KW-0175">Coiled coil</keyword>
<dbReference type="EMBL" id="KV424002">
    <property type="protein sequence ID" value="KZT55034.1"/>
    <property type="molecule type" value="Genomic_DNA"/>
</dbReference>
<feature type="compositionally biased region" description="Low complexity" evidence="2">
    <location>
        <begin position="480"/>
        <end position="503"/>
    </location>
</feature>
<dbReference type="Proteomes" id="UP000076842">
    <property type="component" value="Unassembled WGS sequence"/>
</dbReference>
<dbReference type="Gene3D" id="3.10.20.90">
    <property type="entry name" value="Phosphatidylinositol 3-kinase Catalytic Subunit, Chain A, domain 1"/>
    <property type="match status" value="1"/>
</dbReference>
<feature type="region of interest" description="Disordered" evidence="2">
    <location>
        <begin position="262"/>
        <end position="290"/>
    </location>
</feature>
<sequence>MPTQPLPPPLPVPDWFVHQPQSADEPAPDRSQHVLKLVVAGLTRRLHFPAAPSFTELAERVEDSYGVPAADVGLSYVDTDGDEITLSTEEELREYYASTAGSTPKFVLKDLAQWRKAVSTGSGSDGSAATATPNTAAVTEMVIEEPELEQAHQEEKHDGLSVRSVSWEDLRGEALLAATEAPGAITVTEPEVFTYPPSPAAMVASLPVTIEEHDPFADHYMFVSDPQAMERDLRAYGTSPTESQGKMSINFLTGAAAAAEKAAETRDADAEEEVEGTKVDKGKGRAVDSPSLEERRNIVIEEVPDVEASEIDDDEDLYAPYEPLPSAPVHNEYFVSSPQPSEPLIDFALAPEDEPFDLNKALENEEDEFADPPLPTLPSAPTSEPAARPSLASDLTVLVRGVSSVLSGHPELSEGFRNLVRNARQVDYWQDAAREAAEGEFGERAQVVGQAAQRLGEALAGLFGALGLEGVTTPGAATAQTATNNDAAPTASAESRAPEPELSSSEEEDAQDPWARWARVHRRGPYGPFAGAWRHWARHGRGGFRGQFGRNSAWGANVGGWMPPVPPVPPAPTAMEMHDSEWAPWQSMDRSFPHPHGPGHGHGPHGPPPPPPPPGPPGPPPPPNHTHPNRMHPMHPPPFGPAMGGWMGPPPPFPQMRNEQEREQPDHNHNRERNRDRSQSRERGFHHHHLHNPHRGAGERPGPPFAYGRNSEWLHRSAHDGPFGRPGPHGRAGRHARDAAGPGPGPAPRHHHQHGQRPFGFHPGRYYERAPSGERSPDPLSPLLPSSPDTERQEDRERNNEREREAPGAPRFAPRFPGDMFGNEQREERTPPFWYGMRPSDVADSTAAAAAGFNPYPPPSEPPVFPPPTFFPTFIRPVPPMASVFANSPFSSMPRSVSAAATAGDDDDRRRKPEDEDADGIRVQPISPAPAPISVQIPGVPLTRSKTMPGITKATRFADEESGLSGLQDLNTSGPALGRSSSVADLHAAAPRGFGPRMRRAGSTRSLNVPNAAAGPSSERVVPLRVRLRERLIEMGFTDRPAHLMRYISDAIDANERENMTLEEYEEKLVTAIVERVLRHTGHGHVSSEEERMPGTW</sequence>
<evidence type="ECO:0000313" key="5">
    <source>
        <dbReference type="Proteomes" id="UP000076842"/>
    </source>
</evidence>
<keyword evidence="5" id="KW-1185">Reference proteome</keyword>
<protein>
    <recommendedName>
        <fullName evidence="3">PB1 domain-containing protein</fullName>
    </recommendedName>
</protein>
<evidence type="ECO:0000259" key="3">
    <source>
        <dbReference type="SMART" id="SM00666"/>
    </source>
</evidence>
<evidence type="ECO:0000256" key="2">
    <source>
        <dbReference type="SAM" id="MobiDB-lite"/>
    </source>
</evidence>
<gene>
    <name evidence="4" type="ORF">CALCODRAFT_485077</name>
</gene>
<accession>A0A165EK56</accession>
<feature type="region of interest" description="Disordered" evidence="2">
    <location>
        <begin position="366"/>
        <end position="390"/>
    </location>
</feature>
<proteinExistence type="predicted"/>
<dbReference type="InParanoid" id="A0A165EK56"/>
<feature type="compositionally biased region" description="Pro residues" evidence="2">
    <location>
        <begin position="1"/>
        <end position="12"/>
    </location>
</feature>
<feature type="compositionally biased region" description="Pro residues" evidence="2">
    <location>
        <begin position="605"/>
        <end position="625"/>
    </location>
</feature>
<feature type="region of interest" description="Disordered" evidence="2">
    <location>
        <begin position="586"/>
        <end position="834"/>
    </location>
</feature>
<feature type="compositionally biased region" description="Basic and acidic residues" evidence="2">
    <location>
        <begin position="658"/>
        <end position="683"/>
    </location>
</feature>
<feature type="domain" description="PB1" evidence="3">
    <location>
        <begin position="32"/>
        <end position="111"/>
    </location>
</feature>
<feature type="compositionally biased region" description="Basic residues" evidence="2">
    <location>
        <begin position="684"/>
        <end position="694"/>
    </location>
</feature>
<feature type="region of interest" description="Disordered" evidence="2">
    <location>
        <begin position="480"/>
        <end position="513"/>
    </location>
</feature>
<name>A0A165EK56_9BASI</name>
<feature type="compositionally biased region" description="Basic and acidic residues" evidence="2">
    <location>
        <begin position="765"/>
        <end position="777"/>
    </location>
</feature>
<dbReference type="SMART" id="SM00666">
    <property type="entry name" value="PB1"/>
    <property type="match status" value="1"/>
</dbReference>
<dbReference type="OrthoDB" id="661148at2759"/>
<dbReference type="AlphaFoldDB" id="A0A165EK56"/>
<evidence type="ECO:0000256" key="1">
    <source>
        <dbReference type="SAM" id="Coils"/>
    </source>
</evidence>
<feature type="coiled-coil region" evidence="1">
    <location>
        <begin position="1048"/>
        <end position="1075"/>
    </location>
</feature>
<feature type="compositionally biased region" description="Polar residues" evidence="2">
    <location>
        <begin position="968"/>
        <end position="983"/>
    </location>
</feature>
<dbReference type="SUPFAM" id="SSF54277">
    <property type="entry name" value="CAD &amp; PB1 domains"/>
    <property type="match status" value="1"/>
</dbReference>
<feature type="region of interest" description="Disordered" evidence="2">
    <location>
        <begin position="889"/>
        <end position="1016"/>
    </location>
</feature>
<organism evidence="4 5">
    <name type="scientific">Calocera cornea HHB12733</name>
    <dbReference type="NCBI Taxonomy" id="1353952"/>
    <lineage>
        <taxon>Eukaryota</taxon>
        <taxon>Fungi</taxon>
        <taxon>Dikarya</taxon>
        <taxon>Basidiomycota</taxon>
        <taxon>Agaricomycotina</taxon>
        <taxon>Dacrymycetes</taxon>
        <taxon>Dacrymycetales</taxon>
        <taxon>Dacrymycetaceae</taxon>
        <taxon>Calocera</taxon>
    </lineage>
</organism>
<reference evidence="4 5" key="1">
    <citation type="journal article" date="2016" name="Mol. Biol. Evol.">
        <title>Comparative Genomics of Early-Diverging Mushroom-Forming Fungi Provides Insights into the Origins of Lignocellulose Decay Capabilities.</title>
        <authorList>
            <person name="Nagy L.G."/>
            <person name="Riley R."/>
            <person name="Tritt A."/>
            <person name="Adam C."/>
            <person name="Daum C."/>
            <person name="Floudas D."/>
            <person name="Sun H."/>
            <person name="Yadav J.S."/>
            <person name="Pangilinan J."/>
            <person name="Larsson K.H."/>
            <person name="Matsuura K."/>
            <person name="Barry K."/>
            <person name="Labutti K."/>
            <person name="Kuo R."/>
            <person name="Ohm R.A."/>
            <person name="Bhattacharya S.S."/>
            <person name="Shirouzu T."/>
            <person name="Yoshinaga Y."/>
            <person name="Martin F.M."/>
            <person name="Grigoriev I.V."/>
            <person name="Hibbett D.S."/>
        </authorList>
    </citation>
    <scope>NUCLEOTIDE SEQUENCE [LARGE SCALE GENOMIC DNA]</scope>
    <source>
        <strain evidence="4 5">HHB12733</strain>
    </source>
</reference>
<dbReference type="InterPro" id="IPR000270">
    <property type="entry name" value="PB1_dom"/>
</dbReference>
<dbReference type="STRING" id="1353952.A0A165EK56"/>
<feature type="compositionally biased region" description="Low complexity" evidence="2">
    <location>
        <begin position="807"/>
        <end position="818"/>
    </location>
</feature>
<feature type="region of interest" description="Disordered" evidence="2">
    <location>
        <begin position="1"/>
        <end position="30"/>
    </location>
</feature>
<feature type="compositionally biased region" description="Basic and acidic residues" evidence="2">
    <location>
        <begin position="789"/>
        <end position="806"/>
    </location>
</feature>
<evidence type="ECO:0000313" key="4">
    <source>
        <dbReference type="EMBL" id="KZT55034.1"/>
    </source>
</evidence>
<feature type="compositionally biased region" description="Basic and acidic residues" evidence="2">
    <location>
        <begin position="275"/>
        <end position="290"/>
    </location>
</feature>